<dbReference type="Pfam" id="PF01593">
    <property type="entry name" value="Amino_oxidase"/>
    <property type="match status" value="1"/>
</dbReference>
<name>A0A1G9Y861_9FIRM</name>
<evidence type="ECO:0000313" key="3">
    <source>
        <dbReference type="EMBL" id="SDN04725.1"/>
    </source>
</evidence>
<feature type="domain" description="Amine oxidase" evidence="2">
    <location>
        <begin position="20"/>
        <end position="460"/>
    </location>
</feature>
<dbReference type="EMBL" id="FNHB01000011">
    <property type="protein sequence ID" value="SDN04725.1"/>
    <property type="molecule type" value="Genomic_DNA"/>
</dbReference>
<dbReference type="InterPro" id="IPR036188">
    <property type="entry name" value="FAD/NAD-bd_sf"/>
</dbReference>
<proteinExistence type="inferred from homology"/>
<dbReference type="STRING" id="146817.SAMN04488502_1113"/>
<comment type="similarity">
    <text evidence="1">Belongs to the carotenoid/retinoid oxidoreductase family. CrtN subfamily.</text>
</comment>
<dbReference type="PANTHER" id="PTHR43734">
    <property type="entry name" value="PHYTOENE DESATURASE"/>
    <property type="match status" value="1"/>
</dbReference>
<evidence type="ECO:0000256" key="1">
    <source>
        <dbReference type="ARBA" id="ARBA00038322"/>
    </source>
</evidence>
<dbReference type="GO" id="GO:0016491">
    <property type="term" value="F:oxidoreductase activity"/>
    <property type="evidence" value="ECO:0007669"/>
    <property type="project" value="InterPro"/>
</dbReference>
<keyword evidence="4" id="KW-1185">Reference proteome</keyword>
<sequence length="467" mass="51298">MYTHDEFDVAVIGAGPGGSIAAAYLAKAGLRTVIFEKGEEGGTRYDVPIVRDGFKLDKHLHVILWCTTLNEGQGNWVQAARETGTNLRWEVLPQNAIYADKEVFLPFCSNGEGVIEFLHDIGMDLPEHSKYEMIKVIDAGLACTLEELWSQEFDEKPALGWLKQITDDPHVEAVLRSFVAANSVLADAVALEQGSINTLVTLLINGNFGGRHAIVKMTGEPAHALPVAFLTTVKKNGGTVLVHHTVKNVIVENGKSKGVTVINPDGAEEIYRTKYVVNTATYPDLRKLLGTNIPKHIDEIVTDLYKSNTVALDVHLALKKKVLHHLSAQLMLLTPDGKYDGVIATFSNLDPSWAPPGKQAINVELFLSPADFQKKTKEEWFAHMAEGVYSRWPEVRENVEWTEECIVLSAPVHHGCNAVRKLPLESGIEGLYFAGDCTVGVGYFTERAADSGTKAAKIIIDRHAKNL</sequence>
<dbReference type="RefSeq" id="WP_092074598.1">
    <property type="nucleotide sequence ID" value="NZ_FNHB01000011.1"/>
</dbReference>
<organism evidence="3 4">
    <name type="scientific">Dendrosporobacter quercicolus</name>
    <dbReference type="NCBI Taxonomy" id="146817"/>
    <lineage>
        <taxon>Bacteria</taxon>
        <taxon>Bacillati</taxon>
        <taxon>Bacillota</taxon>
        <taxon>Negativicutes</taxon>
        <taxon>Selenomonadales</taxon>
        <taxon>Sporomusaceae</taxon>
        <taxon>Dendrosporobacter</taxon>
    </lineage>
</organism>
<evidence type="ECO:0000259" key="2">
    <source>
        <dbReference type="Pfam" id="PF01593"/>
    </source>
</evidence>
<dbReference type="SUPFAM" id="SSF51905">
    <property type="entry name" value="FAD/NAD(P)-binding domain"/>
    <property type="match status" value="1"/>
</dbReference>
<reference evidence="3 4" key="1">
    <citation type="submission" date="2016-10" db="EMBL/GenBank/DDBJ databases">
        <authorList>
            <person name="de Groot N.N."/>
        </authorList>
    </citation>
    <scope>NUCLEOTIDE SEQUENCE [LARGE SCALE GENOMIC DNA]</scope>
    <source>
        <strain evidence="3 4">DSM 1736</strain>
    </source>
</reference>
<dbReference type="Proteomes" id="UP000214880">
    <property type="component" value="Unassembled WGS sequence"/>
</dbReference>
<protein>
    <submittedName>
        <fullName evidence="3">Phytoene dehydrogenase-related protein</fullName>
    </submittedName>
</protein>
<evidence type="ECO:0000313" key="4">
    <source>
        <dbReference type="Proteomes" id="UP000214880"/>
    </source>
</evidence>
<dbReference type="AlphaFoldDB" id="A0A1G9Y861"/>
<accession>A0A1G9Y861</accession>
<dbReference type="OrthoDB" id="9794630at2"/>
<dbReference type="Gene3D" id="3.50.50.60">
    <property type="entry name" value="FAD/NAD(P)-binding domain"/>
    <property type="match status" value="1"/>
</dbReference>
<dbReference type="PANTHER" id="PTHR43734:SF1">
    <property type="entry name" value="PHYTOENE DESATURASE"/>
    <property type="match status" value="1"/>
</dbReference>
<dbReference type="PRINTS" id="PR00368">
    <property type="entry name" value="FADPNR"/>
</dbReference>
<gene>
    <name evidence="3" type="ORF">SAMN04488502_1113</name>
</gene>
<dbReference type="Gene3D" id="3.90.660.50">
    <property type="match status" value="1"/>
</dbReference>
<dbReference type="InterPro" id="IPR002937">
    <property type="entry name" value="Amino_oxidase"/>
</dbReference>